<sequence>MFGRDKRTGRGGSGHGCAAGEPRKGVGNTFGRCFGDPDAVATVVVQGWAEIPTFDSVGGPSFASSRLDVNKDASAGRSLGGAVKVKGAVELGMSRQFGIDAGAAKKI</sequence>
<protein>
    <submittedName>
        <fullName evidence="2">Uncharacterized protein</fullName>
    </submittedName>
</protein>
<dbReference type="EMBL" id="OU594944">
    <property type="protein sequence ID" value="CAG9288714.1"/>
    <property type="molecule type" value="Genomic_DNA"/>
</dbReference>
<organism evidence="2">
    <name type="scientific">Phaeodactylum tricornutum</name>
    <name type="common">Diatom</name>
    <dbReference type="NCBI Taxonomy" id="2850"/>
    <lineage>
        <taxon>Eukaryota</taxon>
        <taxon>Sar</taxon>
        <taxon>Stramenopiles</taxon>
        <taxon>Ochrophyta</taxon>
        <taxon>Bacillariophyta</taxon>
        <taxon>Bacillariophyceae</taxon>
        <taxon>Bacillariophycidae</taxon>
        <taxon>Naviculales</taxon>
        <taxon>Phaeodactylaceae</taxon>
        <taxon>Phaeodactylum</taxon>
    </lineage>
</organism>
<name>A0A8J9TU20_PHATR</name>
<accession>A0A8J9TU20</accession>
<evidence type="ECO:0000313" key="2">
    <source>
        <dbReference type="EMBL" id="CAG9288714.1"/>
    </source>
</evidence>
<reference evidence="2" key="1">
    <citation type="submission" date="2022-02" db="EMBL/GenBank/DDBJ databases">
        <authorList>
            <person name="Giguere J D."/>
        </authorList>
    </citation>
    <scope>NUCLEOTIDE SEQUENCE</scope>
    <source>
        <strain evidence="2">CCAP 1055/1</strain>
    </source>
</reference>
<proteinExistence type="predicted"/>
<dbReference type="AlphaFoldDB" id="A0A8J9TU20"/>
<dbReference type="Proteomes" id="UP000836788">
    <property type="component" value="Chromosome 3"/>
</dbReference>
<feature type="region of interest" description="Disordered" evidence="1">
    <location>
        <begin position="1"/>
        <end position="25"/>
    </location>
</feature>
<gene>
    <name evidence="2" type="ORF">PTTT1_LOCUS39381</name>
</gene>
<evidence type="ECO:0000256" key="1">
    <source>
        <dbReference type="SAM" id="MobiDB-lite"/>
    </source>
</evidence>